<dbReference type="InterPro" id="IPR051797">
    <property type="entry name" value="TrmB-like"/>
</dbReference>
<evidence type="ECO:0000313" key="2">
    <source>
        <dbReference type="EMBL" id="MBB5823642.1"/>
    </source>
</evidence>
<dbReference type="Gene3D" id="1.10.10.10">
    <property type="entry name" value="Winged helix-like DNA-binding domain superfamily/Winged helix DNA-binding domain"/>
    <property type="match status" value="2"/>
</dbReference>
<dbReference type="Pfam" id="PF00196">
    <property type="entry name" value="GerE"/>
    <property type="match status" value="1"/>
</dbReference>
<accession>A0A7W9IMT9</accession>
<comment type="caution">
    <text evidence="2">The sequence shown here is derived from an EMBL/GenBank/DDBJ whole genome shotgun (WGS) entry which is preliminary data.</text>
</comment>
<dbReference type="PROSITE" id="PS50043">
    <property type="entry name" value="HTH_LUXR_2"/>
    <property type="match status" value="1"/>
</dbReference>
<dbReference type="RefSeq" id="WP_184546533.1">
    <property type="nucleotide sequence ID" value="NZ_JACHMP010000001.1"/>
</dbReference>
<dbReference type="SMART" id="SM00421">
    <property type="entry name" value="HTH_LUXR"/>
    <property type="match status" value="1"/>
</dbReference>
<organism evidence="2 3">
    <name type="scientific">Streptosporangium becharense</name>
    <dbReference type="NCBI Taxonomy" id="1816182"/>
    <lineage>
        <taxon>Bacteria</taxon>
        <taxon>Bacillati</taxon>
        <taxon>Actinomycetota</taxon>
        <taxon>Actinomycetes</taxon>
        <taxon>Streptosporangiales</taxon>
        <taxon>Streptosporangiaceae</taxon>
        <taxon>Streptosporangium</taxon>
    </lineage>
</organism>
<dbReference type="InterPro" id="IPR000792">
    <property type="entry name" value="Tscrpt_reg_LuxR_C"/>
</dbReference>
<name>A0A7W9IMT9_9ACTN</name>
<dbReference type="SUPFAM" id="SSF46894">
    <property type="entry name" value="C-terminal effector domain of the bipartite response regulators"/>
    <property type="match status" value="1"/>
</dbReference>
<dbReference type="PANTHER" id="PTHR34293:SF1">
    <property type="entry name" value="HTH-TYPE TRANSCRIPTIONAL REGULATOR TRMBL2"/>
    <property type="match status" value="1"/>
</dbReference>
<dbReference type="EMBL" id="JACHMP010000001">
    <property type="protein sequence ID" value="MBB5823642.1"/>
    <property type="molecule type" value="Genomic_DNA"/>
</dbReference>
<protein>
    <submittedName>
        <fullName evidence="2">DNA-binding CsgD family transcriptional regulator</fullName>
    </submittedName>
</protein>
<dbReference type="CDD" id="cd06170">
    <property type="entry name" value="LuxR_C_like"/>
    <property type="match status" value="1"/>
</dbReference>
<proteinExistence type="predicted"/>
<keyword evidence="2" id="KW-0238">DNA-binding</keyword>
<evidence type="ECO:0000313" key="3">
    <source>
        <dbReference type="Proteomes" id="UP000540685"/>
    </source>
</evidence>
<dbReference type="PANTHER" id="PTHR34293">
    <property type="entry name" value="HTH-TYPE TRANSCRIPTIONAL REGULATOR TRMBL2"/>
    <property type="match status" value="1"/>
</dbReference>
<evidence type="ECO:0000259" key="1">
    <source>
        <dbReference type="PROSITE" id="PS50043"/>
    </source>
</evidence>
<dbReference type="InterPro" id="IPR016032">
    <property type="entry name" value="Sig_transdc_resp-reg_C-effctor"/>
</dbReference>
<dbReference type="PRINTS" id="PR00038">
    <property type="entry name" value="HTHLUXR"/>
</dbReference>
<reference evidence="2 3" key="1">
    <citation type="submission" date="2020-08" db="EMBL/GenBank/DDBJ databases">
        <title>Sequencing the genomes of 1000 actinobacteria strains.</title>
        <authorList>
            <person name="Klenk H.-P."/>
        </authorList>
    </citation>
    <scope>NUCLEOTIDE SEQUENCE [LARGE SCALE GENOMIC DNA]</scope>
    <source>
        <strain evidence="2 3">DSM 46887</strain>
    </source>
</reference>
<dbReference type="AlphaFoldDB" id="A0A7W9IMT9"/>
<keyword evidence="3" id="KW-1185">Reference proteome</keyword>
<dbReference type="GO" id="GO:0003677">
    <property type="term" value="F:DNA binding"/>
    <property type="evidence" value="ECO:0007669"/>
    <property type="project" value="UniProtKB-KW"/>
</dbReference>
<dbReference type="InterPro" id="IPR036388">
    <property type="entry name" value="WH-like_DNA-bd_sf"/>
</dbReference>
<dbReference type="GO" id="GO:0006355">
    <property type="term" value="P:regulation of DNA-templated transcription"/>
    <property type="evidence" value="ECO:0007669"/>
    <property type="project" value="InterPro"/>
</dbReference>
<sequence>MLASLGLDATAEAVYRAMLTRPRDGVTALAAHLALTEEEVRRSLDTLSELTLVRPSYEYERQLRAVSPDIGMEILMARQQAELAAQQQRLEASRVAAAQMIAEFADLTSPVRHPEVERLIGLDAIRDRIASLARALDTEILTFAPGGAHRAETIEASKPQDEALLTRGVRMRAVYLNSIRNSSTTLAYVAWLAELGGEVRTAPELPTRMIIFDGRTALIPVDSNDSAASAVLLTGQGTLAALCALFETVWAKAQPLSEPVMHDASGLSAQEAAVIHLLAQGFTDEAIAKRLGVSPRTARRLASELMDRLGARSRFEFGMRAVQQGWLPKQQ</sequence>
<gene>
    <name evidence="2" type="ORF">F4562_006704</name>
</gene>
<dbReference type="Proteomes" id="UP000540685">
    <property type="component" value="Unassembled WGS sequence"/>
</dbReference>
<feature type="domain" description="HTH luxR-type" evidence="1">
    <location>
        <begin position="260"/>
        <end position="325"/>
    </location>
</feature>